<gene>
    <name evidence="6" type="ORF">B0H65DRAFT_439582</name>
</gene>
<dbReference type="InterPro" id="IPR018108">
    <property type="entry name" value="MCP_transmembrane"/>
</dbReference>
<evidence type="ECO:0000256" key="2">
    <source>
        <dbReference type="ARBA" id="ARBA00022692"/>
    </source>
</evidence>
<dbReference type="AlphaFoldDB" id="A0AAE0MTN1"/>
<comment type="caution">
    <text evidence="6">The sequence shown here is derived from an EMBL/GenBank/DDBJ whole genome shotgun (WGS) entry which is preliminary data.</text>
</comment>
<accession>A0AAE0MTN1</accession>
<keyword evidence="5" id="KW-0472">Membrane</keyword>
<evidence type="ECO:0000256" key="1">
    <source>
        <dbReference type="ARBA" id="ARBA00004141"/>
    </source>
</evidence>
<dbReference type="GeneID" id="87862578"/>
<proteinExistence type="predicted"/>
<dbReference type="EMBL" id="JAUEPP010000002">
    <property type="protein sequence ID" value="KAK3350557.1"/>
    <property type="molecule type" value="Genomic_DNA"/>
</dbReference>
<sequence length="127" mass="13832">MAWASKGQVYTSFAKRAAGSVGAQPSKQSDNSIDCFRKVIRNEGFKGLYSTWLPVVAATQYTSGGRDSSSAKNVRDITGSLNAVLWTSFVMMAYIYIDAARREATSCGNLTFTVGIPLRQRRGMCSL</sequence>
<keyword evidence="2" id="KW-0812">Transmembrane</keyword>
<keyword evidence="7" id="KW-1185">Reference proteome</keyword>
<keyword evidence="3" id="KW-0999">Mitochondrion inner membrane</keyword>
<dbReference type="GO" id="GO:0016020">
    <property type="term" value="C:membrane"/>
    <property type="evidence" value="ECO:0007669"/>
    <property type="project" value="UniProtKB-SubCell"/>
</dbReference>
<evidence type="ECO:0000313" key="6">
    <source>
        <dbReference type="EMBL" id="KAK3350557.1"/>
    </source>
</evidence>
<evidence type="ECO:0000313" key="7">
    <source>
        <dbReference type="Proteomes" id="UP001278500"/>
    </source>
</evidence>
<evidence type="ECO:0000256" key="5">
    <source>
        <dbReference type="ARBA" id="ARBA00023136"/>
    </source>
</evidence>
<reference evidence="6" key="2">
    <citation type="submission" date="2023-06" db="EMBL/GenBank/DDBJ databases">
        <authorList>
            <consortium name="Lawrence Berkeley National Laboratory"/>
            <person name="Haridas S."/>
            <person name="Hensen N."/>
            <person name="Bonometti L."/>
            <person name="Westerberg I."/>
            <person name="Brannstrom I.O."/>
            <person name="Guillou S."/>
            <person name="Cros-Aarteil S."/>
            <person name="Calhoun S."/>
            <person name="Kuo A."/>
            <person name="Mondo S."/>
            <person name="Pangilinan J."/>
            <person name="Riley R."/>
            <person name="Labutti K."/>
            <person name="Andreopoulos B."/>
            <person name="Lipzen A."/>
            <person name="Chen C."/>
            <person name="Yanf M."/>
            <person name="Daum C."/>
            <person name="Ng V."/>
            <person name="Clum A."/>
            <person name="Steindorff A."/>
            <person name="Ohm R."/>
            <person name="Martin F."/>
            <person name="Silar P."/>
            <person name="Natvig D."/>
            <person name="Lalanne C."/>
            <person name="Gautier V."/>
            <person name="Ament-Velasquez S.L."/>
            <person name="Kruys A."/>
            <person name="Hutchinson M.I."/>
            <person name="Powell A.J."/>
            <person name="Barry K."/>
            <person name="Miller A.N."/>
            <person name="Grigoriev I.V."/>
            <person name="Debuchy R."/>
            <person name="Gladieux P."/>
            <person name="Thoren M.H."/>
            <person name="Johannesson H."/>
        </authorList>
    </citation>
    <scope>NUCLEOTIDE SEQUENCE</scope>
    <source>
        <strain evidence="6">CBS 560.94</strain>
    </source>
</reference>
<reference evidence="6" key="1">
    <citation type="journal article" date="2023" name="Mol. Phylogenet. Evol.">
        <title>Genome-scale phylogeny and comparative genomics of the fungal order Sordariales.</title>
        <authorList>
            <person name="Hensen N."/>
            <person name="Bonometti L."/>
            <person name="Westerberg I."/>
            <person name="Brannstrom I.O."/>
            <person name="Guillou S."/>
            <person name="Cros-Aarteil S."/>
            <person name="Calhoun S."/>
            <person name="Haridas S."/>
            <person name="Kuo A."/>
            <person name="Mondo S."/>
            <person name="Pangilinan J."/>
            <person name="Riley R."/>
            <person name="LaButti K."/>
            <person name="Andreopoulos B."/>
            <person name="Lipzen A."/>
            <person name="Chen C."/>
            <person name="Yan M."/>
            <person name="Daum C."/>
            <person name="Ng V."/>
            <person name="Clum A."/>
            <person name="Steindorff A."/>
            <person name="Ohm R.A."/>
            <person name="Martin F."/>
            <person name="Silar P."/>
            <person name="Natvig D.O."/>
            <person name="Lalanne C."/>
            <person name="Gautier V."/>
            <person name="Ament-Velasquez S.L."/>
            <person name="Kruys A."/>
            <person name="Hutchinson M.I."/>
            <person name="Powell A.J."/>
            <person name="Barry K."/>
            <person name="Miller A.N."/>
            <person name="Grigoriev I.V."/>
            <person name="Debuchy R."/>
            <person name="Gladieux P."/>
            <person name="Hiltunen Thoren M."/>
            <person name="Johannesson H."/>
        </authorList>
    </citation>
    <scope>NUCLEOTIDE SEQUENCE</scope>
    <source>
        <strain evidence="6">CBS 560.94</strain>
    </source>
</reference>
<protein>
    <recommendedName>
        <fullName evidence="8">Mitochondrial carrier</fullName>
    </recommendedName>
</protein>
<keyword evidence="3" id="KW-0496">Mitochondrion</keyword>
<name>A0AAE0MTN1_9PEZI</name>
<dbReference type="RefSeq" id="XP_062683852.1">
    <property type="nucleotide sequence ID" value="XM_062825424.1"/>
</dbReference>
<evidence type="ECO:0000256" key="4">
    <source>
        <dbReference type="ARBA" id="ARBA00022989"/>
    </source>
</evidence>
<comment type="subcellular location">
    <subcellularLocation>
        <location evidence="1">Membrane</location>
        <topology evidence="1">Multi-pass membrane protein</topology>
    </subcellularLocation>
</comment>
<evidence type="ECO:0000256" key="3">
    <source>
        <dbReference type="ARBA" id="ARBA00022792"/>
    </source>
</evidence>
<dbReference type="SUPFAM" id="SSF103506">
    <property type="entry name" value="Mitochondrial carrier"/>
    <property type="match status" value="1"/>
</dbReference>
<dbReference type="InterPro" id="IPR023395">
    <property type="entry name" value="MCP_dom_sf"/>
</dbReference>
<evidence type="ECO:0008006" key="8">
    <source>
        <dbReference type="Google" id="ProtNLM"/>
    </source>
</evidence>
<organism evidence="6 7">
    <name type="scientific">Neurospora tetraspora</name>
    <dbReference type="NCBI Taxonomy" id="94610"/>
    <lineage>
        <taxon>Eukaryota</taxon>
        <taxon>Fungi</taxon>
        <taxon>Dikarya</taxon>
        <taxon>Ascomycota</taxon>
        <taxon>Pezizomycotina</taxon>
        <taxon>Sordariomycetes</taxon>
        <taxon>Sordariomycetidae</taxon>
        <taxon>Sordariales</taxon>
        <taxon>Sordariaceae</taxon>
        <taxon>Neurospora</taxon>
    </lineage>
</organism>
<dbReference type="Proteomes" id="UP001278500">
    <property type="component" value="Unassembled WGS sequence"/>
</dbReference>
<keyword evidence="4" id="KW-1133">Transmembrane helix</keyword>
<dbReference type="Pfam" id="PF00153">
    <property type="entry name" value="Mito_carr"/>
    <property type="match status" value="1"/>
</dbReference>